<comment type="caution">
    <text evidence="4">The sequence shown here is derived from an EMBL/GenBank/DDBJ whole genome shotgun (WGS) entry which is preliminary data.</text>
</comment>
<name>A0ABD2M162_9BILA</name>
<evidence type="ECO:0000256" key="3">
    <source>
        <dbReference type="SAM" id="Phobius"/>
    </source>
</evidence>
<feature type="region of interest" description="Disordered" evidence="2">
    <location>
        <begin position="356"/>
        <end position="378"/>
    </location>
</feature>
<feature type="region of interest" description="Disordered" evidence="2">
    <location>
        <begin position="312"/>
        <end position="334"/>
    </location>
</feature>
<reference evidence="4 5" key="1">
    <citation type="submission" date="2024-10" db="EMBL/GenBank/DDBJ databases">
        <authorList>
            <person name="Kim D."/>
        </authorList>
    </citation>
    <scope>NUCLEOTIDE SEQUENCE [LARGE SCALE GENOMIC DNA]</scope>
    <source>
        <strain evidence="4">BH-2024</strain>
    </source>
</reference>
<dbReference type="AlphaFoldDB" id="A0ABD2M162"/>
<feature type="coiled-coil region" evidence="1">
    <location>
        <begin position="202"/>
        <end position="236"/>
    </location>
</feature>
<feature type="compositionally biased region" description="Basic residues" evidence="2">
    <location>
        <begin position="62"/>
        <end position="74"/>
    </location>
</feature>
<feature type="transmembrane region" description="Helical" evidence="3">
    <location>
        <begin position="145"/>
        <end position="166"/>
    </location>
</feature>
<keyword evidence="3" id="KW-0812">Transmembrane</keyword>
<feature type="region of interest" description="Disordered" evidence="2">
    <location>
        <begin position="1"/>
        <end position="77"/>
    </location>
</feature>
<organism evidence="4 5">
    <name type="scientific">Heterodera trifolii</name>
    <dbReference type="NCBI Taxonomy" id="157864"/>
    <lineage>
        <taxon>Eukaryota</taxon>
        <taxon>Metazoa</taxon>
        <taxon>Ecdysozoa</taxon>
        <taxon>Nematoda</taxon>
        <taxon>Chromadorea</taxon>
        <taxon>Rhabditida</taxon>
        <taxon>Tylenchina</taxon>
        <taxon>Tylenchomorpha</taxon>
        <taxon>Tylenchoidea</taxon>
        <taxon>Heteroderidae</taxon>
        <taxon>Heteroderinae</taxon>
        <taxon>Heterodera</taxon>
    </lineage>
</organism>
<dbReference type="EMBL" id="JBICBT010000194">
    <property type="protein sequence ID" value="KAL3121204.1"/>
    <property type="molecule type" value="Genomic_DNA"/>
</dbReference>
<gene>
    <name evidence="4" type="ORF">niasHT_006233</name>
</gene>
<evidence type="ECO:0000256" key="2">
    <source>
        <dbReference type="SAM" id="MobiDB-lite"/>
    </source>
</evidence>
<keyword evidence="1" id="KW-0175">Coiled coil</keyword>
<feature type="compositionally biased region" description="Basic and acidic residues" evidence="2">
    <location>
        <begin position="32"/>
        <end position="45"/>
    </location>
</feature>
<keyword evidence="5" id="KW-1185">Reference proteome</keyword>
<evidence type="ECO:0000256" key="1">
    <source>
        <dbReference type="SAM" id="Coils"/>
    </source>
</evidence>
<sequence length="498" mass="55288">MLHSTAEIERNTHTCKTNAVGRGTTRRKRKEKKGEKKEGKEGNTKEKKRGQREREKSDGKTNSKKGKRKTNKRKTNTENTAKGTVLCSLPFACCQPSDGGGGLSLPPPPPPARLFSASHQRRHVCVRCSFVWANLMNTRCFSAVFATYVLLKMLLAIVFFVCSIAFPQPIFSVVKSQPQNLALIDRQIYEKKLTGNDGTGELREFIQKLEDQNETMAKLIEKCEATEERKDAKLAQIYFSLRTKLGEIKRGEESVCDEAAVERLRKSAVEAVFLLAKRMEIQREQIEDKANENKNENKIEILKKLAKNWDQNNWKRNGNEKNEKENSKNSENSYQNQRETLKMILAAIGDGNNGTMEILAKNSNSDGSSRRRRRKKRATTNMTTAFVVAIIIILALLSYFLVRPMVLTACQDGPTSSASTGASSSSTARGSARTSGGGSSSSISSMTSSTRSSNTSARTGASSVSSSSRASAGGTGNNAPTYHYNEDSWSNWNYWFPK</sequence>
<feature type="compositionally biased region" description="Basic and acidic residues" evidence="2">
    <location>
        <begin position="52"/>
        <end position="61"/>
    </location>
</feature>
<feature type="compositionally biased region" description="Basic and acidic residues" evidence="2">
    <location>
        <begin position="1"/>
        <end position="12"/>
    </location>
</feature>
<accession>A0ABD2M162</accession>
<dbReference type="Proteomes" id="UP001620626">
    <property type="component" value="Unassembled WGS sequence"/>
</dbReference>
<proteinExistence type="predicted"/>
<evidence type="ECO:0000313" key="5">
    <source>
        <dbReference type="Proteomes" id="UP001620626"/>
    </source>
</evidence>
<keyword evidence="3" id="KW-0472">Membrane</keyword>
<feature type="region of interest" description="Disordered" evidence="2">
    <location>
        <begin position="413"/>
        <end position="484"/>
    </location>
</feature>
<dbReference type="PANTHER" id="PTHR34660">
    <property type="entry name" value="MYB-LIKE PROTEIN X"/>
    <property type="match status" value="1"/>
</dbReference>
<feature type="compositionally biased region" description="Low complexity" evidence="2">
    <location>
        <begin position="415"/>
        <end position="472"/>
    </location>
</feature>
<keyword evidence="3" id="KW-1133">Transmembrane helix</keyword>
<evidence type="ECO:0000313" key="4">
    <source>
        <dbReference type="EMBL" id="KAL3121204.1"/>
    </source>
</evidence>
<protein>
    <submittedName>
        <fullName evidence="4">Uncharacterized protein</fullName>
    </submittedName>
</protein>
<feature type="transmembrane region" description="Helical" evidence="3">
    <location>
        <begin position="378"/>
        <end position="402"/>
    </location>
</feature>
<dbReference type="PANTHER" id="PTHR34660:SF3">
    <property type="entry name" value="RRM DOMAIN-CONTAINING PROTEIN"/>
    <property type="match status" value="1"/>
</dbReference>
<feature type="compositionally biased region" description="Basic and acidic residues" evidence="2">
    <location>
        <begin position="317"/>
        <end position="328"/>
    </location>
</feature>